<evidence type="ECO:0000313" key="2">
    <source>
        <dbReference type="Proteomes" id="UP001175227"/>
    </source>
</evidence>
<reference evidence="1" key="1">
    <citation type="submission" date="2023-06" db="EMBL/GenBank/DDBJ databases">
        <authorList>
            <consortium name="Lawrence Berkeley National Laboratory"/>
            <person name="Ahrendt S."/>
            <person name="Sahu N."/>
            <person name="Indic B."/>
            <person name="Wong-Bajracharya J."/>
            <person name="Merenyi Z."/>
            <person name="Ke H.-M."/>
            <person name="Monk M."/>
            <person name="Kocsube S."/>
            <person name="Drula E."/>
            <person name="Lipzen A."/>
            <person name="Balint B."/>
            <person name="Henrissat B."/>
            <person name="Andreopoulos B."/>
            <person name="Martin F.M."/>
            <person name="Harder C.B."/>
            <person name="Rigling D."/>
            <person name="Ford K.L."/>
            <person name="Foster G.D."/>
            <person name="Pangilinan J."/>
            <person name="Papanicolaou A."/>
            <person name="Barry K."/>
            <person name="LaButti K."/>
            <person name="Viragh M."/>
            <person name="Koriabine M."/>
            <person name="Yan M."/>
            <person name="Riley R."/>
            <person name="Champramary S."/>
            <person name="Plett K.L."/>
            <person name="Tsai I.J."/>
            <person name="Slot J."/>
            <person name="Sipos G."/>
            <person name="Plett J."/>
            <person name="Nagy L.G."/>
            <person name="Grigoriev I.V."/>
        </authorList>
    </citation>
    <scope>NUCLEOTIDE SEQUENCE</scope>
    <source>
        <strain evidence="1">ICMP 16352</strain>
    </source>
</reference>
<evidence type="ECO:0000313" key="1">
    <source>
        <dbReference type="EMBL" id="KAK0490503.1"/>
    </source>
</evidence>
<comment type="caution">
    <text evidence="1">The sequence shown here is derived from an EMBL/GenBank/DDBJ whole genome shotgun (WGS) entry which is preliminary data.</text>
</comment>
<protein>
    <submittedName>
        <fullName evidence="1">Uncharacterized protein</fullName>
    </submittedName>
</protein>
<organism evidence="1 2">
    <name type="scientific">Armillaria novae-zelandiae</name>
    <dbReference type="NCBI Taxonomy" id="153914"/>
    <lineage>
        <taxon>Eukaryota</taxon>
        <taxon>Fungi</taxon>
        <taxon>Dikarya</taxon>
        <taxon>Basidiomycota</taxon>
        <taxon>Agaricomycotina</taxon>
        <taxon>Agaricomycetes</taxon>
        <taxon>Agaricomycetidae</taxon>
        <taxon>Agaricales</taxon>
        <taxon>Marasmiineae</taxon>
        <taxon>Physalacriaceae</taxon>
        <taxon>Armillaria</taxon>
    </lineage>
</organism>
<name>A0AA39PU01_9AGAR</name>
<proteinExistence type="predicted"/>
<gene>
    <name evidence="1" type="ORF">IW261DRAFT_1413031</name>
</gene>
<dbReference type="Proteomes" id="UP001175227">
    <property type="component" value="Unassembled WGS sequence"/>
</dbReference>
<dbReference type="AlphaFoldDB" id="A0AA39PU01"/>
<keyword evidence="2" id="KW-1185">Reference proteome</keyword>
<sequence>MPPIRIRDRLFPSMHSVLRQADSFPSNPTAYYHHIPLPSFVFRYEPYGYAYYGRSYPLMTSIQDGNIDWDEHVNLTVALLMMDEVALDEREPPRGQLTSEVSTVVNLHPPSRPLIFATTLLGSLVIIKFSNDVLRIVGDQNSTRNWRTCNSPKGAIDIVIPTEMRHEETYARLVETPLMLTSLLMHVQRGAASRFQEGEAYAKVKMAMTRTVQRNLPGLFCWE</sequence>
<accession>A0AA39PU01</accession>
<dbReference type="EMBL" id="JAUEPR010000001">
    <property type="protein sequence ID" value="KAK0490503.1"/>
    <property type="molecule type" value="Genomic_DNA"/>
</dbReference>